<dbReference type="Gene3D" id="2.60.120.260">
    <property type="entry name" value="Galactose-binding domain-like"/>
    <property type="match status" value="1"/>
</dbReference>
<dbReference type="RefSeq" id="WP_119846517.1">
    <property type="nucleotide sequence ID" value="NZ_CP032412.1"/>
</dbReference>
<organism evidence="3 4">
    <name type="scientific">Paenibacillus lautus</name>
    <name type="common">Bacillus lautus</name>
    <dbReference type="NCBI Taxonomy" id="1401"/>
    <lineage>
        <taxon>Bacteria</taxon>
        <taxon>Bacillati</taxon>
        <taxon>Bacillota</taxon>
        <taxon>Bacilli</taxon>
        <taxon>Bacillales</taxon>
        <taxon>Paenibacillaceae</taxon>
        <taxon>Paenibacillus</taxon>
    </lineage>
</organism>
<evidence type="ECO:0000259" key="2">
    <source>
        <dbReference type="PROSITE" id="PS50022"/>
    </source>
</evidence>
<feature type="chain" id="PRO_5017371505" evidence="1">
    <location>
        <begin position="33"/>
        <end position="439"/>
    </location>
</feature>
<name>A0A385TF97_PAELA</name>
<dbReference type="InterPro" id="IPR000421">
    <property type="entry name" value="FA58C"/>
</dbReference>
<feature type="domain" description="F5/8 type C" evidence="2">
    <location>
        <begin position="21"/>
        <end position="165"/>
    </location>
</feature>
<dbReference type="InterPro" id="IPR014895">
    <property type="entry name" value="Alginate_lyase_2"/>
</dbReference>
<accession>A0A385TF97</accession>
<dbReference type="Pfam" id="PF00754">
    <property type="entry name" value="F5_F8_type_C"/>
    <property type="match status" value="1"/>
</dbReference>
<dbReference type="InterPro" id="IPR008979">
    <property type="entry name" value="Galactose-bd-like_sf"/>
</dbReference>
<dbReference type="AlphaFoldDB" id="A0A385TF97"/>
<dbReference type="SUPFAM" id="SSF49785">
    <property type="entry name" value="Galactose-binding domain-like"/>
    <property type="match status" value="1"/>
</dbReference>
<reference evidence="3 4" key="1">
    <citation type="submission" date="2018-09" db="EMBL/GenBank/DDBJ databases">
        <title>Genome Sequence of Paenibacillus lautus Strain E7593-69, Azo Dye-Degrading Bacteria, Isolated from Commercial Tattoo Inks.</title>
        <authorList>
            <person name="Nho S.W."/>
            <person name="Kim S.-J."/>
            <person name="Kweon O."/>
            <person name="Cerniglia C.E."/>
        </authorList>
    </citation>
    <scope>NUCLEOTIDE SEQUENCE [LARGE SCALE GENOMIC DNA]</scope>
    <source>
        <strain evidence="3 4">E7593-69</strain>
    </source>
</reference>
<gene>
    <name evidence="3" type="ORF">D5F53_03260</name>
</gene>
<dbReference type="PROSITE" id="PS50022">
    <property type="entry name" value="FA58C_3"/>
    <property type="match status" value="1"/>
</dbReference>
<dbReference type="EMBL" id="CP032412">
    <property type="protein sequence ID" value="AYB42356.1"/>
    <property type="molecule type" value="Genomic_DNA"/>
</dbReference>
<evidence type="ECO:0000313" key="4">
    <source>
        <dbReference type="Proteomes" id="UP000266552"/>
    </source>
</evidence>
<feature type="signal peptide" evidence="1">
    <location>
        <begin position="1"/>
        <end position="32"/>
    </location>
</feature>
<dbReference type="Pfam" id="PF08787">
    <property type="entry name" value="Alginate_lyase2"/>
    <property type="match status" value="1"/>
</dbReference>
<dbReference type="Proteomes" id="UP000266552">
    <property type="component" value="Chromosome"/>
</dbReference>
<keyword evidence="1" id="KW-0732">Signal</keyword>
<dbReference type="InterPro" id="IPR013320">
    <property type="entry name" value="ConA-like_dom_sf"/>
</dbReference>
<evidence type="ECO:0000256" key="1">
    <source>
        <dbReference type="SAM" id="SignalP"/>
    </source>
</evidence>
<keyword evidence="3" id="KW-0456">Lyase</keyword>
<sequence>MKRRFALSKRMIFCLISAAMLLAPLFEGQSMAANESKYPASASASSYDTRCACDASKAVDGSLSTRWSGEGDGTWLKLDLGSAQSVSLVKIAFYNGDSRTFTFDIQTSTDGSNWLQARNAVTSAQNNQLQSFPIPVAEARYVRIVGYGNTSNDWNSYTEVEIWGGPTDGGSGNLDPAKPPSGNFDLTKWKITLPDASEIPASALAGGYEHPDWFYTDPVTGGMVFTSPNIGETTTNSTYTRSELREMLNPSTNSASSWANNWVTSSSSPSIKSQAGGVDGTMKATLRVDRVSVSGNEADKIGRVVVGQIHGPSTEPIRLYYHKRPSDSRGAVYFGTDDLDNNNTWVNMLGGPNQLNPVNGIALGQTWSYEIKVTGLLMTVKITPEGGSATTVTHTLPSGYNDKYLYFKAGVYNQNKSDTTPDQSDHVKATFFSLTHVHP</sequence>
<evidence type="ECO:0000313" key="3">
    <source>
        <dbReference type="EMBL" id="AYB42356.1"/>
    </source>
</evidence>
<dbReference type="KEGG" id="plw:D5F53_03260"/>
<protein>
    <submittedName>
        <fullName evidence="3">Poly(Beta-D-mannuronate) lyase</fullName>
    </submittedName>
</protein>
<keyword evidence="4" id="KW-1185">Reference proteome</keyword>
<proteinExistence type="predicted"/>
<dbReference type="GO" id="GO:0016829">
    <property type="term" value="F:lyase activity"/>
    <property type="evidence" value="ECO:0007669"/>
    <property type="project" value="UniProtKB-KW"/>
</dbReference>
<dbReference type="Gene3D" id="2.60.120.200">
    <property type="match status" value="1"/>
</dbReference>
<dbReference type="SUPFAM" id="SSF49899">
    <property type="entry name" value="Concanavalin A-like lectins/glucanases"/>
    <property type="match status" value="1"/>
</dbReference>